<dbReference type="InterPro" id="IPR027417">
    <property type="entry name" value="P-loop_NTPase"/>
</dbReference>
<dbReference type="EC" id="2.7.11.1" evidence="4"/>
<keyword evidence="2" id="KW-0067">ATP-binding</keyword>
<dbReference type="Pfam" id="PF06745">
    <property type="entry name" value="ATPase"/>
    <property type="match status" value="1"/>
</dbReference>
<evidence type="ECO:0000313" key="4">
    <source>
        <dbReference type="EMBL" id="CVK31422.1"/>
    </source>
</evidence>
<gene>
    <name evidence="4" type="primary">kaiC</name>
    <name evidence="4" type="ORF">MMAB1_0205</name>
</gene>
<dbReference type="GO" id="GO:0005524">
    <property type="term" value="F:ATP binding"/>
    <property type="evidence" value="ECO:0007669"/>
    <property type="project" value="UniProtKB-KW"/>
</dbReference>
<organism evidence="4 5">
    <name type="scientific">Methanoculleus bourgensis</name>
    <dbReference type="NCBI Taxonomy" id="83986"/>
    <lineage>
        <taxon>Archaea</taxon>
        <taxon>Methanobacteriati</taxon>
        <taxon>Methanobacteriota</taxon>
        <taxon>Stenosarchaea group</taxon>
        <taxon>Methanomicrobia</taxon>
        <taxon>Methanomicrobiales</taxon>
        <taxon>Methanomicrobiaceae</taxon>
        <taxon>Methanoculleus</taxon>
    </lineage>
</organism>
<protein>
    <submittedName>
        <fullName evidence="4">Putative circadian clock protein, KaiC</fullName>
        <ecNumber evidence="4">2.7.11.1</ecNumber>
    </submittedName>
</protein>
<proteinExistence type="predicted"/>
<dbReference type="InterPro" id="IPR022420">
    <property type="entry name" value="Circ_KaiC_arc"/>
</dbReference>
<dbReference type="InterPro" id="IPR003593">
    <property type="entry name" value="AAA+_ATPase"/>
</dbReference>
<sequence>MKFGVEGLDAMLSGGLPGESICAVIGTYGTGKTTFALQFAYEGLSRGESVIYISLEEREELLRATMAQKGWDPERFGDRFYLLRLDPTDFNLAISSIKSELPALIRSVKASRVIIDPISLFEGLFLDEAARRQEMFRFIEVMRDEACTLVLTSETNTANPEGSRYGLVEYLADTVILLRYVRSAGLTEVHLALEVVKMRRSPHSREIKPFEILEDQIMVYSEASLF</sequence>
<reference evidence="4 5" key="1">
    <citation type="submission" date="2016-01" db="EMBL/GenBank/DDBJ databases">
        <authorList>
            <person name="Manzoor S."/>
        </authorList>
    </citation>
    <scope>NUCLEOTIDE SEQUENCE [LARGE SCALE GENOMIC DNA]</scope>
    <source>
        <strain evidence="4">Methanoculleus sp MAB1</strain>
    </source>
</reference>
<dbReference type="EMBL" id="LT158599">
    <property type="protein sequence ID" value="CVK31422.1"/>
    <property type="molecule type" value="Genomic_DNA"/>
</dbReference>
<dbReference type="Proteomes" id="UP000069850">
    <property type="component" value="Chromosome 1"/>
</dbReference>
<dbReference type="PANTHER" id="PTHR43637:SF1">
    <property type="entry name" value="UPF0273 PROTEIN TM_0370"/>
    <property type="match status" value="1"/>
</dbReference>
<dbReference type="InterPro" id="IPR010624">
    <property type="entry name" value="KaiC_dom"/>
</dbReference>
<dbReference type="SUPFAM" id="SSF52540">
    <property type="entry name" value="P-loop containing nucleoside triphosphate hydrolases"/>
    <property type="match status" value="1"/>
</dbReference>
<accession>A0A0X3BH35</accession>
<name>A0A0X3BH35_9EURY</name>
<dbReference type="Gene3D" id="3.40.50.300">
    <property type="entry name" value="P-loop containing nucleotide triphosphate hydrolases"/>
    <property type="match status" value="1"/>
</dbReference>
<dbReference type="InterPro" id="IPR014774">
    <property type="entry name" value="KaiC-like_dom"/>
</dbReference>
<evidence type="ECO:0000256" key="2">
    <source>
        <dbReference type="ARBA" id="ARBA00022840"/>
    </source>
</evidence>
<dbReference type="KEGG" id="mema:MMAB1_0205"/>
<keyword evidence="1" id="KW-0547">Nucleotide-binding</keyword>
<dbReference type="PANTHER" id="PTHR43637">
    <property type="entry name" value="UPF0273 PROTEIN TM_0370"/>
    <property type="match status" value="1"/>
</dbReference>
<keyword evidence="4" id="KW-0808">Transferase</keyword>
<dbReference type="NCBIfam" id="TIGR03880">
    <property type="entry name" value="KaiC_arch_3"/>
    <property type="match status" value="1"/>
</dbReference>
<evidence type="ECO:0000313" key="5">
    <source>
        <dbReference type="Proteomes" id="UP000069850"/>
    </source>
</evidence>
<dbReference type="SMART" id="SM00382">
    <property type="entry name" value="AAA"/>
    <property type="match status" value="1"/>
</dbReference>
<dbReference type="AlphaFoldDB" id="A0A0X3BH35"/>
<feature type="domain" description="KaiC" evidence="3">
    <location>
        <begin position="1"/>
        <end position="226"/>
    </location>
</feature>
<evidence type="ECO:0000256" key="1">
    <source>
        <dbReference type="ARBA" id="ARBA00022741"/>
    </source>
</evidence>
<dbReference type="PROSITE" id="PS51146">
    <property type="entry name" value="KAIC"/>
    <property type="match status" value="1"/>
</dbReference>
<evidence type="ECO:0000259" key="3">
    <source>
        <dbReference type="PROSITE" id="PS51146"/>
    </source>
</evidence>
<dbReference type="GO" id="GO:0004674">
    <property type="term" value="F:protein serine/threonine kinase activity"/>
    <property type="evidence" value="ECO:0007669"/>
    <property type="project" value="UniProtKB-EC"/>
</dbReference>